<dbReference type="InterPro" id="IPR011009">
    <property type="entry name" value="Kinase-like_dom_sf"/>
</dbReference>
<evidence type="ECO:0000313" key="9">
    <source>
        <dbReference type="Proteomes" id="UP000271098"/>
    </source>
</evidence>
<reference evidence="8 9" key="2">
    <citation type="submission" date="2018-11" db="EMBL/GenBank/DDBJ databases">
        <authorList>
            <consortium name="Pathogen Informatics"/>
        </authorList>
    </citation>
    <scope>NUCLEOTIDE SEQUENCE [LARGE SCALE GENOMIC DNA]</scope>
</reference>
<evidence type="ECO:0000256" key="6">
    <source>
        <dbReference type="SAM" id="MobiDB-lite"/>
    </source>
</evidence>
<evidence type="ECO:0000256" key="3">
    <source>
        <dbReference type="ARBA" id="ARBA00022741"/>
    </source>
</evidence>
<feature type="compositionally biased region" description="Basic and acidic residues" evidence="6">
    <location>
        <begin position="96"/>
        <end position="154"/>
    </location>
</feature>
<keyword evidence="5" id="KW-0067">ATP-binding</keyword>
<evidence type="ECO:0000256" key="1">
    <source>
        <dbReference type="ARBA" id="ARBA00022527"/>
    </source>
</evidence>
<keyword evidence="9" id="KW-1185">Reference proteome</keyword>
<evidence type="ECO:0000259" key="7">
    <source>
        <dbReference type="PROSITE" id="PS50011"/>
    </source>
</evidence>
<dbReference type="PANTHER" id="PTHR24058:SF103">
    <property type="entry name" value="SERINE_THREONINE-PROTEIN KINASE PRP4 HOMOLOG"/>
    <property type="match status" value="1"/>
</dbReference>
<feature type="domain" description="Protein kinase" evidence="7">
    <location>
        <begin position="193"/>
        <end position="478"/>
    </location>
</feature>
<dbReference type="EMBL" id="UYRT01081702">
    <property type="protein sequence ID" value="VDN24857.1"/>
    <property type="molecule type" value="Genomic_DNA"/>
</dbReference>
<dbReference type="OrthoDB" id="3967at2759"/>
<feature type="compositionally biased region" description="Basic and acidic residues" evidence="6">
    <location>
        <begin position="27"/>
        <end position="58"/>
    </location>
</feature>
<organism evidence="10">
    <name type="scientific">Gongylonema pulchrum</name>
    <dbReference type="NCBI Taxonomy" id="637853"/>
    <lineage>
        <taxon>Eukaryota</taxon>
        <taxon>Metazoa</taxon>
        <taxon>Ecdysozoa</taxon>
        <taxon>Nematoda</taxon>
        <taxon>Chromadorea</taxon>
        <taxon>Rhabditida</taxon>
        <taxon>Spirurina</taxon>
        <taxon>Spiruromorpha</taxon>
        <taxon>Spiruroidea</taxon>
        <taxon>Gongylonematidae</taxon>
        <taxon>Gongylonema</taxon>
    </lineage>
</organism>
<keyword evidence="2" id="KW-0808">Transferase</keyword>
<dbReference type="Pfam" id="PF00069">
    <property type="entry name" value="Pkinase"/>
    <property type="match status" value="1"/>
</dbReference>
<evidence type="ECO:0000256" key="4">
    <source>
        <dbReference type="ARBA" id="ARBA00022777"/>
    </source>
</evidence>
<feature type="compositionally biased region" description="Basic and acidic residues" evidence="6">
    <location>
        <begin position="68"/>
        <end position="82"/>
    </location>
</feature>
<evidence type="ECO:0000313" key="8">
    <source>
        <dbReference type="EMBL" id="VDN24857.1"/>
    </source>
</evidence>
<dbReference type="AlphaFoldDB" id="A0A183E1J3"/>
<dbReference type="PANTHER" id="PTHR24058">
    <property type="entry name" value="DUAL SPECIFICITY PROTEIN KINASE"/>
    <property type="match status" value="1"/>
</dbReference>
<dbReference type="InterPro" id="IPR050494">
    <property type="entry name" value="Ser_Thr_dual-spec_kinase"/>
</dbReference>
<feature type="region of interest" description="Disordered" evidence="6">
    <location>
        <begin position="27"/>
        <end position="158"/>
    </location>
</feature>
<keyword evidence="1" id="KW-0723">Serine/threonine-protein kinase</keyword>
<dbReference type="Proteomes" id="UP000271098">
    <property type="component" value="Unassembled WGS sequence"/>
</dbReference>
<evidence type="ECO:0000313" key="10">
    <source>
        <dbReference type="WBParaSite" id="GPUH_0001485301-mRNA-1"/>
    </source>
</evidence>
<sequence length="481" mass="56005">MSSVEWEDPEESEEKKIEELRRRRQQIIEKMETKDEQRKRTATVQERDEAQARDDVKRIRSRLMNVKTKSERSPEKTSDRETSSSSRSSSEELLEQAERELQRKHDSDGQEESAVDRALQKAAEEEAEEQRRQRGEDVRQKRDEDIKQEDKDAESTNAAATFDMFATDAELPPETVSFEKPRVRIGEMLDNRYRVYGYTGAGVFGNVVRATDAARSNLHVAVKIIRNNEVMRKTGMKELDILKKLNEADRDDRYHCLQLYRHFYHHQHLCLVFESLSMNLRELLKKYGNSVGLHMKAVNDSKMTLKLCDFGSGCHVADVETAPYLVSRFYRAPEIMLGLPYDFGIDLWSVAVTLYEVYTGKIMFAGKSNNQMLKFMMDLKGKFPNKMVRKAQFKDQHFDQNCNFLYHEIDKVTQRDKITTMSVVKVTRNLENELLGDQELDKEGLRKLEQFRSLLDAMVTLDSSKRITCGEALRHPFVIEK</sequence>
<evidence type="ECO:0000256" key="5">
    <source>
        <dbReference type="ARBA" id="ARBA00022840"/>
    </source>
</evidence>
<accession>A0A183E1J3</accession>
<name>A0A183E1J3_9BILA</name>
<reference evidence="10" key="1">
    <citation type="submission" date="2016-06" db="UniProtKB">
        <authorList>
            <consortium name="WormBaseParasite"/>
        </authorList>
    </citation>
    <scope>IDENTIFICATION</scope>
</reference>
<dbReference type="GO" id="GO:0005524">
    <property type="term" value="F:ATP binding"/>
    <property type="evidence" value="ECO:0007669"/>
    <property type="project" value="UniProtKB-KW"/>
</dbReference>
<dbReference type="InterPro" id="IPR000719">
    <property type="entry name" value="Prot_kinase_dom"/>
</dbReference>
<protein>
    <submittedName>
        <fullName evidence="10">Protein kinase domain-containing protein</fullName>
    </submittedName>
</protein>
<keyword evidence="3" id="KW-0547">Nucleotide-binding</keyword>
<keyword evidence="4" id="KW-0418">Kinase</keyword>
<dbReference type="SUPFAM" id="SSF56112">
    <property type="entry name" value="Protein kinase-like (PK-like)"/>
    <property type="match status" value="1"/>
</dbReference>
<dbReference type="Gene3D" id="3.30.200.20">
    <property type="entry name" value="Phosphorylase Kinase, domain 1"/>
    <property type="match status" value="1"/>
</dbReference>
<evidence type="ECO:0000256" key="2">
    <source>
        <dbReference type="ARBA" id="ARBA00022679"/>
    </source>
</evidence>
<dbReference type="Gene3D" id="1.10.510.10">
    <property type="entry name" value="Transferase(Phosphotransferase) domain 1"/>
    <property type="match status" value="1"/>
</dbReference>
<dbReference type="WBParaSite" id="GPUH_0001485301-mRNA-1">
    <property type="protein sequence ID" value="GPUH_0001485301-mRNA-1"/>
    <property type="gene ID" value="GPUH_0001485301"/>
</dbReference>
<proteinExistence type="predicted"/>
<gene>
    <name evidence="8" type="ORF">GPUH_LOCUS14834</name>
</gene>
<dbReference type="GO" id="GO:0004674">
    <property type="term" value="F:protein serine/threonine kinase activity"/>
    <property type="evidence" value="ECO:0007669"/>
    <property type="project" value="UniProtKB-KW"/>
</dbReference>
<dbReference type="PROSITE" id="PS50011">
    <property type="entry name" value="PROTEIN_KINASE_DOM"/>
    <property type="match status" value="1"/>
</dbReference>